<evidence type="ECO:0000313" key="2">
    <source>
        <dbReference type="EMBL" id="KAF9684692.1"/>
    </source>
</evidence>
<feature type="region of interest" description="Disordered" evidence="1">
    <location>
        <begin position="108"/>
        <end position="150"/>
    </location>
</feature>
<evidence type="ECO:0000256" key="1">
    <source>
        <dbReference type="SAM" id="MobiDB-lite"/>
    </source>
</evidence>
<comment type="caution">
    <text evidence="2">The sequence shown here is derived from an EMBL/GenBank/DDBJ whole genome shotgun (WGS) entry which is preliminary data.</text>
</comment>
<dbReference type="Proteomes" id="UP000657918">
    <property type="component" value="Chromosome 4"/>
</dbReference>
<evidence type="ECO:0000313" key="3">
    <source>
        <dbReference type="Proteomes" id="UP000657918"/>
    </source>
</evidence>
<keyword evidence="3" id="KW-1185">Reference proteome</keyword>
<dbReference type="EMBL" id="JADGMS010000004">
    <property type="protein sequence ID" value="KAF9684692.1"/>
    <property type="molecule type" value="Genomic_DNA"/>
</dbReference>
<gene>
    <name evidence="2" type="ORF">SADUNF_Sadunf04G0145000</name>
</gene>
<dbReference type="AlphaFoldDB" id="A0A835K5Q8"/>
<name>A0A835K5Q8_9ROSI</name>
<protein>
    <submittedName>
        <fullName evidence="2">Uncharacterized protein</fullName>
    </submittedName>
</protein>
<proteinExistence type="predicted"/>
<feature type="compositionally biased region" description="Basic and acidic residues" evidence="1">
    <location>
        <begin position="124"/>
        <end position="150"/>
    </location>
</feature>
<sequence>MGVKVSRFAFYNLCPHAYIPFLRCGIQKGHQQPPAYRSSRCESDYARFSQIKRQEGACFAVAQMLDRNTILWNRRLKEIRETCSGQEFSSNANGAKIMETFISAEIDDISDGSSASNSMEMADENSRGQKDEDKQESSSDFRQEDTSRRR</sequence>
<accession>A0A835K5Q8</accession>
<reference evidence="2 3" key="1">
    <citation type="submission" date="2020-10" db="EMBL/GenBank/DDBJ databases">
        <title>Plant Genome Project.</title>
        <authorList>
            <person name="Zhang R.-G."/>
        </authorList>
    </citation>
    <scope>NUCLEOTIDE SEQUENCE [LARGE SCALE GENOMIC DNA]</scope>
    <source>
        <strain evidence="2">FAFU-HL-1</strain>
        <tissue evidence="2">Leaf</tissue>
    </source>
</reference>
<organism evidence="2 3">
    <name type="scientific">Salix dunnii</name>
    <dbReference type="NCBI Taxonomy" id="1413687"/>
    <lineage>
        <taxon>Eukaryota</taxon>
        <taxon>Viridiplantae</taxon>
        <taxon>Streptophyta</taxon>
        <taxon>Embryophyta</taxon>
        <taxon>Tracheophyta</taxon>
        <taxon>Spermatophyta</taxon>
        <taxon>Magnoliopsida</taxon>
        <taxon>eudicotyledons</taxon>
        <taxon>Gunneridae</taxon>
        <taxon>Pentapetalae</taxon>
        <taxon>rosids</taxon>
        <taxon>fabids</taxon>
        <taxon>Malpighiales</taxon>
        <taxon>Salicaceae</taxon>
        <taxon>Saliceae</taxon>
        <taxon>Salix</taxon>
    </lineage>
</organism>